<dbReference type="EMBL" id="CAUOFW020005061">
    <property type="protein sequence ID" value="CAK9168446.1"/>
    <property type="molecule type" value="Genomic_DNA"/>
</dbReference>
<evidence type="ECO:0000313" key="3">
    <source>
        <dbReference type="EMBL" id="CAK9168446.1"/>
    </source>
</evidence>
<comment type="similarity">
    <text evidence="1">Belongs to the cation transport ATPase (P-type) (TC 3.A.3) family. Type IB subfamily.</text>
</comment>
<proteinExistence type="inferred from homology"/>
<dbReference type="InterPro" id="IPR023214">
    <property type="entry name" value="HAD_sf"/>
</dbReference>
<evidence type="ECO:0000313" key="4">
    <source>
        <dbReference type="Proteomes" id="UP001642360"/>
    </source>
</evidence>
<comment type="caution">
    <text evidence="3">The sequence shown here is derived from an EMBL/GenBank/DDBJ whole genome shotgun (WGS) entry which is preliminary data.</text>
</comment>
<dbReference type="AlphaFoldDB" id="A0ABC8THI0"/>
<reference evidence="3 4" key="1">
    <citation type="submission" date="2024-02" db="EMBL/GenBank/DDBJ databases">
        <authorList>
            <person name="Vignale AGUSTIN F."/>
            <person name="Sosa J E."/>
            <person name="Modenutti C."/>
        </authorList>
    </citation>
    <scope>NUCLEOTIDE SEQUENCE [LARGE SCALE GENOMIC DNA]</scope>
</reference>
<dbReference type="PANTHER" id="PTHR48085:SF5">
    <property type="entry name" value="CADMIUM_ZINC-TRANSPORTING ATPASE HMA4-RELATED"/>
    <property type="match status" value="1"/>
</dbReference>
<feature type="region of interest" description="Disordered" evidence="2">
    <location>
        <begin position="1"/>
        <end position="60"/>
    </location>
</feature>
<dbReference type="Gene3D" id="3.40.50.1000">
    <property type="entry name" value="HAD superfamily/HAD-like"/>
    <property type="match status" value="1"/>
</dbReference>
<name>A0ABC8THI0_9AQUA</name>
<protein>
    <submittedName>
        <fullName evidence="3">Uncharacterized protein</fullName>
    </submittedName>
</protein>
<dbReference type="Proteomes" id="UP001642360">
    <property type="component" value="Unassembled WGS sequence"/>
</dbReference>
<evidence type="ECO:0000256" key="2">
    <source>
        <dbReference type="SAM" id="MobiDB-lite"/>
    </source>
</evidence>
<dbReference type="PANTHER" id="PTHR48085">
    <property type="entry name" value="CADMIUM/ZINC-TRANSPORTING ATPASE HMA2-RELATED"/>
    <property type="match status" value="1"/>
</dbReference>
<accession>A0ABC8THI0</accession>
<sequence length="184" mass="20465">MQRTRNKKSQPPSIKQHISKQKPTETTMKRKRKKIEVRKGDQRKPKVTKKNEEDSPGKVIPCLPMRMLNLTQQLRLEGPPQVQEKFQQKTEPAEPYLSDVCRTGVQEVIKELKTMGIKTAMLTGDCHAAARHAQDKVVHAELLPEDKAMIGDGMNDAPALATADIGISMAILDGCSELGLKNSS</sequence>
<dbReference type="SUPFAM" id="SSF56784">
    <property type="entry name" value="HAD-like"/>
    <property type="match status" value="1"/>
</dbReference>
<dbReference type="InterPro" id="IPR051014">
    <property type="entry name" value="Cation_Transport_ATPase_IB"/>
</dbReference>
<evidence type="ECO:0000256" key="1">
    <source>
        <dbReference type="ARBA" id="ARBA00006024"/>
    </source>
</evidence>
<gene>
    <name evidence="3" type="ORF">ILEXP_LOCUS37838</name>
</gene>
<feature type="compositionally biased region" description="Basic and acidic residues" evidence="2">
    <location>
        <begin position="37"/>
        <end position="56"/>
    </location>
</feature>
<organism evidence="3 4">
    <name type="scientific">Ilex paraguariensis</name>
    <name type="common">yerba mate</name>
    <dbReference type="NCBI Taxonomy" id="185542"/>
    <lineage>
        <taxon>Eukaryota</taxon>
        <taxon>Viridiplantae</taxon>
        <taxon>Streptophyta</taxon>
        <taxon>Embryophyta</taxon>
        <taxon>Tracheophyta</taxon>
        <taxon>Spermatophyta</taxon>
        <taxon>Magnoliopsida</taxon>
        <taxon>eudicotyledons</taxon>
        <taxon>Gunneridae</taxon>
        <taxon>Pentapetalae</taxon>
        <taxon>asterids</taxon>
        <taxon>campanulids</taxon>
        <taxon>Aquifoliales</taxon>
        <taxon>Aquifoliaceae</taxon>
        <taxon>Ilex</taxon>
    </lineage>
</organism>
<keyword evidence="4" id="KW-1185">Reference proteome</keyword>
<dbReference type="InterPro" id="IPR036412">
    <property type="entry name" value="HAD-like_sf"/>
</dbReference>